<dbReference type="VEuPathDB" id="FungiDB:RhiirA1_403510"/>
<name>A0A2N0NPU8_9GLOM</name>
<dbReference type="VEuPathDB" id="FungiDB:RhiirFUN_025356"/>
<reference evidence="1 2" key="2">
    <citation type="submission" date="2017-09" db="EMBL/GenBank/DDBJ databases">
        <title>Extensive intraspecific genome diversity in a model arbuscular mycorrhizal fungus.</title>
        <authorList>
            <person name="Chen E.C."/>
            <person name="Morin E."/>
            <person name="Beaudet D."/>
            <person name="Noel J."/>
            <person name="Ndikumana S."/>
            <person name="Charron P."/>
            <person name="St-Onge C."/>
            <person name="Giorgi J."/>
            <person name="Grigoriev I.V."/>
            <person name="Roux C."/>
            <person name="Martin F.M."/>
            <person name="Corradi N."/>
        </authorList>
    </citation>
    <scope>NUCLEOTIDE SEQUENCE [LARGE SCALE GENOMIC DNA]</scope>
    <source>
        <strain evidence="1 2">A5</strain>
    </source>
</reference>
<dbReference type="Proteomes" id="UP000232722">
    <property type="component" value="Unassembled WGS sequence"/>
</dbReference>
<protein>
    <submittedName>
        <fullName evidence="1">Uncharacterized protein</fullName>
    </submittedName>
</protein>
<dbReference type="AlphaFoldDB" id="A0A2N0NPU8"/>
<gene>
    <name evidence="1" type="ORF">RhiirA5_434572</name>
</gene>
<evidence type="ECO:0000313" key="2">
    <source>
        <dbReference type="Proteomes" id="UP000232722"/>
    </source>
</evidence>
<comment type="caution">
    <text evidence="1">The sequence shown here is derived from an EMBL/GenBank/DDBJ whole genome shotgun (WGS) entry which is preliminary data.</text>
</comment>
<reference evidence="1 2" key="1">
    <citation type="submission" date="2016-04" db="EMBL/GenBank/DDBJ databases">
        <title>Genome analyses suggest a sexual origin of heterokaryosis in a supposedly ancient asexual fungus.</title>
        <authorList>
            <person name="Ropars J."/>
            <person name="Sedzielewska K."/>
            <person name="Noel J."/>
            <person name="Charron P."/>
            <person name="Farinelli L."/>
            <person name="Marton T."/>
            <person name="Kruger M."/>
            <person name="Pelin A."/>
            <person name="Brachmann A."/>
            <person name="Corradi N."/>
        </authorList>
    </citation>
    <scope>NUCLEOTIDE SEQUENCE [LARGE SCALE GENOMIC DNA]</scope>
    <source>
        <strain evidence="1 2">A5</strain>
    </source>
</reference>
<evidence type="ECO:0000313" key="1">
    <source>
        <dbReference type="EMBL" id="PKB96593.1"/>
    </source>
</evidence>
<accession>A0A2N0NPU8</accession>
<dbReference type="VEuPathDB" id="FungiDB:FUN_015775"/>
<organism evidence="1 2">
    <name type="scientific">Rhizophagus irregularis</name>
    <dbReference type="NCBI Taxonomy" id="588596"/>
    <lineage>
        <taxon>Eukaryota</taxon>
        <taxon>Fungi</taxon>
        <taxon>Fungi incertae sedis</taxon>
        <taxon>Mucoromycota</taxon>
        <taxon>Glomeromycotina</taxon>
        <taxon>Glomeromycetes</taxon>
        <taxon>Glomerales</taxon>
        <taxon>Glomeraceae</taxon>
        <taxon>Rhizophagus</taxon>
    </lineage>
</organism>
<sequence length="161" mass="18393">MLFSSMVMSLQSAIKYKQVPFVEKLEIDVRGLLTPLTSNGEIETFNIEIGEIKKSDSTDMVTKGYRQLWLRLAVISYALSIIDPKLKCNLIGNLYTRKTDKTFNSQYDDGNKNIRFCKTINRYPEAVIHSDNVVFFCSSLDINSKVTTLTMAPEYEDITLK</sequence>
<dbReference type="EMBL" id="LLXJ01003777">
    <property type="protein sequence ID" value="PKB96593.1"/>
    <property type="molecule type" value="Genomic_DNA"/>
</dbReference>
<proteinExistence type="predicted"/>